<dbReference type="AlphaFoldDB" id="A0A813HMX2"/>
<accession>A0A813HMX2</accession>
<dbReference type="OMA" id="FNCRINK"/>
<dbReference type="Proteomes" id="UP000654075">
    <property type="component" value="Unassembled WGS sequence"/>
</dbReference>
<dbReference type="Gene3D" id="2.60.40.10">
    <property type="entry name" value="Immunoglobulins"/>
    <property type="match status" value="2"/>
</dbReference>
<evidence type="ECO:0000259" key="2">
    <source>
        <dbReference type="PROSITE" id="PS50853"/>
    </source>
</evidence>
<dbReference type="InterPro" id="IPR050964">
    <property type="entry name" value="Striated_Muscle_Regulatory"/>
</dbReference>
<dbReference type="InterPro" id="IPR013783">
    <property type="entry name" value="Ig-like_fold"/>
</dbReference>
<dbReference type="PANTHER" id="PTHR13817">
    <property type="entry name" value="TITIN"/>
    <property type="match status" value="1"/>
</dbReference>
<dbReference type="InterPro" id="IPR003961">
    <property type="entry name" value="FN3_dom"/>
</dbReference>
<keyword evidence="1" id="KW-0677">Repeat</keyword>
<evidence type="ECO:0000313" key="4">
    <source>
        <dbReference type="Proteomes" id="UP000654075"/>
    </source>
</evidence>
<evidence type="ECO:0000256" key="1">
    <source>
        <dbReference type="ARBA" id="ARBA00022737"/>
    </source>
</evidence>
<name>A0A813HMX2_POLGL</name>
<sequence>VATNAVNDLDHIVEGCTTGQTVGFRVRARNAVGWGKYGTEADSLCATAPAKMTAPTRSTSTRTSITILWTAPSNMGAAITAFRLYQAVGDGAFYQIYEGMDLSFPSVGLATGATYRYQVTGINEAGESTRSNTTSMLCAGTPGPPVDISFTDTSRTDTVVSWTPPADDGGADITRYEVWYRDGLTAGPIDKLAWSGSGTMSDVITFTTGAALQIQVAAVNTVVEQHSLPGTRSKTGVYYAAVLSGAPSNTRMAASTLVSATLAWAAPEDSGGLPVLGYT</sequence>
<dbReference type="EMBL" id="CAJNNV010032059">
    <property type="protein sequence ID" value="CAE8638777.1"/>
    <property type="molecule type" value="Genomic_DNA"/>
</dbReference>
<dbReference type="InterPro" id="IPR036116">
    <property type="entry name" value="FN3_sf"/>
</dbReference>
<proteinExistence type="predicted"/>
<dbReference type="SUPFAM" id="SSF49265">
    <property type="entry name" value="Fibronectin type III"/>
    <property type="match status" value="2"/>
</dbReference>
<dbReference type="SMART" id="SM00060">
    <property type="entry name" value="FN3"/>
    <property type="match status" value="2"/>
</dbReference>
<feature type="domain" description="Fibronectin type-III" evidence="2">
    <location>
        <begin position="48"/>
        <end position="141"/>
    </location>
</feature>
<dbReference type="OrthoDB" id="6107607at2759"/>
<keyword evidence="4" id="KW-1185">Reference proteome</keyword>
<feature type="non-terminal residue" evidence="3">
    <location>
        <position position="279"/>
    </location>
</feature>
<feature type="non-terminal residue" evidence="3">
    <location>
        <position position="1"/>
    </location>
</feature>
<dbReference type="Pfam" id="PF00041">
    <property type="entry name" value="fn3"/>
    <property type="match status" value="2"/>
</dbReference>
<dbReference type="PROSITE" id="PS50853">
    <property type="entry name" value="FN3"/>
    <property type="match status" value="3"/>
</dbReference>
<protein>
    <recommendedName>
        <fullName evidence="2">Fibronectin type-III domain-containing protein</fullName>
    </recommendedName>
</protein>
<comment type="caution">
    <text evidence="3">The sequence shown here is derived from an EMBL/GenBank/DDBJ whole genome shotgun (WGS) entry which is preliminary data.</text>
</comment>
<organism evidence="3 4">
    <name type="scientific">Polarella glacialis</name>
    <name type="common">Dinoflagellate</name>
    <dbReference type="NCBI Taxonomy" id="89957"/>
    <lineage>
        <taxon>Eukaryota</taxon>
        <taxon>Sar</taxon>
        <taxon>Alveolata</taxon>
        <taxon>Dinophyceae</taxon>
        <taxon>Suessiales</taxon>
        <taxon>Suessiaceae</taxon>
        <taxon>Polarella</taxon>
    </lineage>
</organism>
<feature type="domain" description="Fibronectin type-III" evidence="2">
    <location>
        <begin position="246"/>
        <end position="279"/>
    </location>
</feature>
<dbReference type="PANTHER" id="PTHR13817:SF73">
    <property type="entry name" value="FIBRONECTIN TYPE-III DOMAIN-CONTAINING PROTEIN"/>
    <property type="match status" value="1"/>
</dbReference>
<feature type="domain" description="Fibronectin type-III" evidence="2">
    <location>
        <begin position="144"/>
        <end position="240"/>
    </location>
</feature>
<reference evidence="3" key="1">
    <citation type="submission" date="2021-02" db="EMBL/GenBank/DDBJ databases">
        <authorList>
            <person name="Dougan E. K."/>
            <person name="Rhodes N."/>
            <person name="Thang M."/>
            <person name="Chan C."/>
        </authorList>
    </citation>
    <scope>NUCLEOTIDE SEQUENCE</scope>
</reference>
<evidence type="ECO:0000313" key="3">
    <source>
        <dbReference type="EMBL" id="CAE8638777.1"/>
    </source>
</evidence>
<gene>
    <name evidence="3" type="ORF">PGLA1383_LOCUS53899</name>
</gene>
<dbReference type="CDD" id="cd00063">
    <property type="entry name" value="FN3"/>
    <property type="match status" value="2"/>
</dbReference>